<dbReference type="InterPro" id="IPR036063">
    <property type="entry name" value="Smr_dom_sf"/>
</dbReference>
<dbReference type="Pfam" id="PF08590">
    <property type="entry name" value="DUF1771"/>
    <property type="match status" value="1"/>
</dbReference>
<dbReference type="Gene3D" id="3.30.1370.110">
    <property type="match status" value="1"/>
</dbReference>
<feature type="domain" description="Smr" evidence="2">
    <location>
        <begin position="684"/>
        <end position="740"/>
    </location>
</feature>
<feature type="compositionally biased region" description="Low complexity" evidence="1">
    <location>
        <begin position="98"/>
        <end position="117"/>
    </location>
</feature>
<dbReference type="SMART" id="SM00463">
    <property type="entry name" value="SMR"/>
    <property type="match status" value="1"/>
</dbReference>
<evidence type="ECO:0000259" key="2">
    <source>
        <dbReference type="PROSITE" id="PS50828"/>
    </source>
</evidence>
<feature type="region of interest" description="Disordered" evidence="1">
    <location>
        <begin position="624"/>
        <end position="668"/>
    </location>
</feature>
<dbReference type="Proteomes" id="UP001165090">
    <property type="component" value="Unassembled WGS sequence"/>
</dbReference>
<feature type="region of interest" description="Disordered" evidence="1">
    <location>
        <begin position="85"/>
        <end position="141"/>
    </location>
</feature>
<evidence type="ECO:0000313" key="4">
    <source>
        <dbReference type="Proteomes" id="UP001165090"/>
    </source>
</evidence>
<feature type="region of interest" description="Disordered" evidence="1">
    <location>
        <begin position="445"/>
        <end position="491"/>
    </location>
</feature>
<feature type="compositionally biased region" description="Acidic residues" evidence="1">
    <location>
        <begin position="125"/>
        <end position="135"/>
    </location>
</feature>
<dbReference type="SUPFAM" id="SSF160443">
    <property type="entry name" value="SMR domain-like"/>
    <property type="match status" value="1"/>
</dbReference>
<feature type="compositionally biased region" description="Polar residues" evidence="1">
    <location>
        <begin position="85"/>
        <end position="94"/>
    </location>
</feature>
<organism evidence="3 4">
    <name type="scientific">Volvox africanus</name>
    <dbReference type="NCBI Taxonomy" id="51714"/>
    <lineage>
        <taxon>Eukaryota</taxon>
        <taxon>Viridiplantae</taxon>
        <taxon>Chlorophyta</taxon>
        <taxon>core chlorophytes</taxon>
        <taxon>Chlorophyceae</taxon>
        <taxon>CS clade</taxon>
        <taxon>Chlamydomonadales</taxon>
        <taxon>Volvocaceae</taxon>
        <taxon>Volvox</taxon>
    </lineage>
</organism>
<dbReference type="PANTHER" id="PTHR46651">
    <property type="entry name" value="POLYADENYLATE-BINDING PROTEIN-INTERACTING PROTEIN 7"/>
    <property type="match status" value="1"/>
</dbReference>
<accession>A0ABQ5S2Z0</accession>
<dbReference type="InterPro" id="IPR053242">
    <property type="entry name" value="PAM2-like_domain"/>
</dbReference>
<dbReference type="PROSITE" id="PS50828">
    <property type="entry name" value="SMR"/>
    <property type="match status" value="1"/>
</dbReference>
<keyword evidence="4" id="KW-1185">Reference proteome</keyword>
<feature type="region of interest" description="Disordered" evidence="1">
    <location>
        <begin position="1"/>
        <end position="40"/>
    </location>
</feature>
<proteinExistence type="predicted"/>
<gene>
    <name evidence="3" type="ORF">VaNZ11_007495</name>
</gene>
<dbReference type="EMBL" id="BSDZ01000019">
    <property type="protein sequence ID" value="GLI64277.1"/>
    <property type="molecule type" value="Genomic_DNA"/>
</dbReference>
<feature type="region of interest" description="Disordered" evidence="1">
    <location>
        <begin position="398"/>
        <end position="418"/>
    </location>
</feature>
<evidence type="ECO:0000313" key="3">
    <source>
        <dbReference type="EMBL" id="GLI64277.1"/>
    </source>
</evidence>
<evidence type="ECO:0000256" key="1">
    <source>
        <dbReference type="SAM" id="MobiDB-lite"/>
    </source>
</evidence>
<feature type="compositionally biased region" description="Low complexity" evidence="1">
    <location>
        <begin position="447"/>
        <end position="491"/>
    </location>
</feature>
<dbReference type="SMART" id="SM01162">
    <property type="entry name" value="DUF1771"/>
    <property type="match status" value="1"/>
</dbReference>
<feature type="compositionally biased region" description="Gly residues" evidence="1">
    <location>
        <begin position="408"/>
        <end position="418"/>
    </location>
</feature>
<comment type="caution">
    <text evidence="3">The sequence shown here is derived from an EMBL/GenBank/DDBJ whole genome shotgun (WGS) entry which is preliminary data.</text>
</comment>
<feature type="compositionally biased region" description="Basic residues" evidence="1">
    <location>
        <begin position="631"/>
        <end position="661"/>
    </location>
</feature>
<dbReference type="InterPro" id="IPR013899">
    <property type="entry name" value="DUF1771"/>
</dbReference>
<dbReference type="InterPro" id="IPR002625">
    <property type="entry name" value="Smr_dom"/>
</dbReference>
<reference evidence="3 4" key="1">
    <citation type="journal article" date="2023" name="IScience">
        <title>Expanded male sex-determining region conserved during the evolution of homothallism in the green alga Volvox.</title>
        <authorList>
            <person name="Yamamoto K."/>
            <person name="Matsuzaki R."/>
            <person name="Mahakham W."/>
            <person name="Heman W."/>
            <person name="Sekimoto H."/>
            <person name="Kawachi M."/>
            <person name="Minakuchi Y."/>
            <person name="Toyoda A."/>
            <person name="Nozaki H."/>
        </authorList>
    </citation>
    <scope>NUCLEOTIDE SEQUENCE [LARGE SCALE GENOMIC DNA]</scope>
    <source>
        <strain evidence="3 4">NIES-4468</strain>
    </source>
</reference>
<name>A0ABQ5S2Z0_9CHLO</name>
<sequence length="759" mass="78682">MLNVSAKEFVPAASPKPAAATMTAKDSSHGEHPAVPGPAADKDLVCASFATCGAQPKPQLSPTAPAFVPRGCGKVVAAAMSSCLSDSAADTNPPRSVLTPPRSDSTLSSSLPSSDPDSGPRVYGEEEEEEGDWYGDDPPPTCAAYHNGDPSYCYYYPDMQQQQGGQQFDDRGGYGAAQGGKLAPRSGVYDQYGYDMYGNYSSMPYGSTGMDTLGAPVYYDSTPYTYDETHQLQYDSQYAQGAYFWDESTSAWVYGGNQQYVPCGGGGEYASTAAGGCWPSSSSVQSQLERVSSEEGAAVGLELMTAPLSWADDVEAASTDTAAAEMNDGADFELDLGGGEQFRSLEPSDAAELLEMFFPHYAGGALTRLLLRTGGDLLAAFAELAAMERQVPAERAAAAAASGRRGGKGPGGRLRRSGGGAAAFELDLDAFPALPPSPSPLAPVKISAPAASAPNPADVTSNPPAEPAAAEDNSAAATAAASGPAAAASPSPLRPNFASMLRNAHSVTAPYGGCSTSSTAVCNGGGRGGGGARASRGFAAASAAVPWVSTGEAVSSQYLAERREASMLARARNQCFQQATMAYLSGNKALAKKLGRRGRELNEVMKAAHAAAARRIFAQRNGRAAPGGYNHHNHHGNGNHSGKHHPQHYASRRYHQQHSHRQSLYGHPVGSLSEAAGAVEGLFVDLHGLHATEAVAVLEAQIGQARAAGCRILRVCTGTGHHTKGARTPARLPAAVADALLSNHLTFKTLKPGLLEAVL</sequence>
<protein>
    <recommendedName>
        <fullName evidence="2">Smr domain-containing protein</fullName>
    </recommendedName>
</protein>
<dbReference type="PANTHER" id="PTHR46651:SF1">
    <property type="entry name" value="SMALL MUTS RELATED FAMILY PROTEIN"/>
    <property type="match status" value="1"/>
</dbReference>
<dbReference type="Pfam" id="PF01713">
    <property type="entry name" value="Smr"/>
    <property type="match status" value="1"/>
</dbReference>